<reference evidence="2" key="1">
    <citation type="submission" date="2023-07" db="EMBL/GenBank/DDBJ databases">
        <authorList>
            <consortium name="CYATHOMIX"/>
        </authorList>
    </citation>
    <scope>NUCLEOTIDE SEQUENCE</scope>
    <source>
        <strain evidence="2">N/A</strain>
    </source>
</reference>
<evidence type="ECO:0000313" key="2">
    <source>
        <dbReference type="EMBL" id="CAJ0607165.1"/>
    </source>
</evidence>
<accession>A0AA36HAG9</accession>
<feature type="region of interest" description="Disordered" evidence="1">
    <location>
        <begin position="78"/>
        <end position="195"/>
    </location>
</feature>
<evidence type="ECO:0000256" key="1">
    <source>
        <dbReference type="SAM" id="MobiDB-lite"/>
    </source>
</evidence>
<proteinExistence type="predicted"/>
<keyword evidence="3" id="KW-1185">Reference proteome</keyword>
<feature type="compositionally biased region" description="Basic and acidic residues" evidence="1">
    <location>
        <begin position="147"/>
        <end position="164"/>
    </location>
</feature>
<sequence>MSYRTALLINSSRRVLACAESRSIHSTIPQKNIIKAATKIASSVANAAVETLSVAGKGVQKTMNTGFEQTLEVAKAASEALRETTSSNSNDQGSKDYDNYTGPDGKMSEEEANKEDAKVQDAKIIAKNAMEAAKRSNPTTNVVEPQSEVREDAIREEAINEVKNTDNLTQEQKREAARIHSEKLKDAAQAARVVK</sequence>
<name>A0AA36HAG9_CYLNA</name>
<evidence type="ECO:0000313" key="3">
    <source>
        <dbReference type="Proteomes" id="UP001176961"/>
    </source>
</evidence>
<protein>
    <submittedName>
        <fullName evidence="2">Uncharacterized protein</fullName>
    </submittedName>
</protein>
<feature type="compositionally biased region" description="Basic and acidic residues" evidence="1">
    <location>
        <begin position="106"/>
        <end position="121"/>
    </location>
</feature>
<comment type="caution">
    <text evidence="2">The sequence shown here is derived from an EMBL/GenBank/DDBJ whole genome shotgun (WGS) entry which is preliminary data.</text>
</comment>
<dbReference type="EMBL" id="CATQJL010000316">
    <property type="protein sequence ID" value="CAJ0607165.1"/>
    <property type="molecule type" value="Genomic_DNA"/>
</dbReference>
<gene>
    <name evidence="2" type="ORF">CYNAS_LOCUS19148</name>
</gene>
<organism evidence="2 3">
    <name type="scientific">Cylicocyclus nassatus</name>
    <name type="common">Nematode worm</name>
    <dbReference type="NCBI Taxonomy" id="53992"/>
    <lineage>
        <taxon>Eukaryota</taxon>
        <taxon>Metazoa</taxon>
        <taxon>Ecdysozoa</taxon>
        <taxon>Nematoda</taxon>
        <taxon>Chromadorea</taxon>
        <taxon>Rhabditida</taxon>
        <taxon>Rhabditina</taxon>
        <taxon>Rhabditomorpha</taxon>
        <taxon>Strongyloidea</taxon>
        <taxon>Strongylidae</taxon>
        <taxon>Cylicocyclus</taxon>
    </lineage>
</organism>
<dbReference type="Proteomes" id="UP001176961">
    <property type="component" value="Unassembled WGS sequence"/>
</dbReference>
<dbReference type="AlphaFoldDB" id="A0AA36HAG9"/>
<feature type="compositionally biased region" description="Basic and acidic residues" evidence="1">
    <location>
        <begin position="171"/>
        <end position="186"/>
    </location>
</feature>
<feature type="compositionally biased region" description="Polar residues" evidence="1">
    <location>
        <begin position="83"/>
        <end position="92"/>
    </location>
</feature>